<dbReference type="Pfam" id="PF14064">
    <property type="entry name" value="HmuY"/>
    <property type="match status" value="2"/>
</dbReference>
<protein>
    <submittedName>
        <fullName evidence="3">HmuY protein</fullName>
    </submittedName>
</protein>
<evidence type="ECO:0000256" key="2">
    <source>
        <dbReference type="SAM" id="SignalP"/>
    </source>
</evidence>
<dbReference type="RefSeq" id="WP_074698830.1">
    <property type="nucleotide sequence ID" value="NZ_FNND01000005.1"/>
</dbReference>
<feature type="signal peptide" evidence="2">
    <location>
        <begin position="1"/>
        <end position="21"/>
    </location>
</feature>
<accession>A0A1H2XI20</accession>
<evidence type="ECO:0000313" key="3">
    <source>
        <dbReference type="EMBL" id="SDW92308.1"/>
    </source>
</evidence>
<dbReference type="InterPro" id="IPR025921">
    <property type="entry name" value="HmuY"/>
</dbReference>
<dbReference type="CDD" id="cd12105">
    <property type="entry name" value="HmuY"/>
    <property type="match status" value="2"/>
</dbReference>
<dbReference type="PROSITE" id="PS51257">
    <property type="entry name" value="PROKAR_LIPOPROTEIN"/>
    <property type="match status" value="1"/>
</dbReference>
<dbReference type="EMBL" id="FNND01000005">
    <property type="protein sequence ID" value="SDW92308.1"/>
    <property type="molecule type" value="Genomic_DNA"/>
</dbReference>
<feature type="chain" id="PRO_5028873263" evidence="2">
    <location>
        <begin position="22"/>
        <end position="411"/>
    </location>
</feature>
<dbReference type="Proteomes" id="UP000182771">
    <property type="component" value="Unassembled WGS sequence"/>
</dbReference>
<dbReference type="AlphaFoldDB" id="A0A1H2XI20"/>
<name>A0A1H2XI20_9FLAO</name>
<reference evidence="3 4" key="1">
    <citation type="submission" date="2016-10" db="EMBL/GenBank/DDBJ databases">
        <authorList>
            <person name="Varghese N."/>
            <person name="Submissions S."/>
        </authorList>
    </citation>
    <scope>NUCLEOTIDE SEQUENCE [LARGE SCALE GENOMIC DNA]</scope>
    <source>
        <strain evidence="3 4">DSM 11449</strain>
    </source>
</reference>
<proteinExistence type="predicted"/>
<comment type="caution">
    <text evidence="3">The sequence shown here is derived from an EMBL/GenBank/DDBJ whole genome shotgun (WGS) entry which is preliminary data.</text>
</comment>
<dbReference type="OrthoDB" id="5510929at2"/>
<feature type="region of interest" description="Disordered" evidence="1">
    <location>
        <begin position="22"/>
        <end position="46"/>
    </location>
</feature>
<organism evidence="3 4">
    <name type="scientific">Capnocytophaga granulosa</name>
    <dbReference type="NCBI Taxonomy" id="45242"/>
    <lineage>
        <taxon>Bacteria</taxon>
        <taxon>Pseudomonadati</taxon>
        <taxon>Bacteroidota</taxon>
        <taxon>Flavobacteriia</taxon>
        <taxon>Flavobacteriales</taxon>
        <taxon>Flavobacteriaceae</taxon>
        <taxon>Capnocytophaga</taxon>
    </lineage>
</organism>
<evidence type="ECO:0000256" key="1">
    <source>
        <dbReference type="SAM" id="MobiDB-lite"/>
    </source>
</evidence>
<evidence type="ECO:0000313" key="4">
    <source>
        <dbReference type="Proteomes" id="UP000182771"/>
    </source>
</evidence>
<sequence>MKLKFLAPALLAGFVAFTSCSKEDDKKPEPAPAPAPQGAKEVKDLDASDQQKWVYFSFTEGTVVEITNPKTTDDDWDIAFNRYNIRTNGGVSGKGEAEVVNTNSKDFAAVTKAPAEGYEKDKKFTEVGRPAPGQTQPSITEVEKNPVISGTVMVENSKGWYNYNRPKQGENTPHFDITKYVYVIKTAKGNKYVKIQLTSYTKSDQPDKSGFITFTYDFLTEKEAAKPVEKIALDFAGNEAKEVQLDATGDWKYFSLKNGEVTPATPADDLTWDIAFKGYYVKLNGGTSGKGKAEVVKVEGTNFAEIVEAPKAGFAKDAQGKISQGNYPNITKVDASFSQYMSGGFGTKTGIIGLDPTKAPKVFTPTNYIYVLKTADGTYAKVQVTDYYKDNADISGGTVKLKYQLSKTVSE</sequence>
<gene>
    <name evidence="3" type="ORF">SAMN05444420_105121</name>
</gene>
<dbReference type="GeneID" id="85016660"/>
<keyword evidence="4" id="KW-1185">Reference proteome</keyword>
<keyword evidence="2" id="KW-0732">Signal</keyword>